<gene>
    <name evidence="2" type="ORF">PIB30_032323</name>
</gene>
<keyword evidence="3" id="KW-1185">Reference proteome</keyword>
<accession>A0ABU6RCE3</accession>
<evidence type="ECO:0000256" key="1">
    <source>
        <dbReference type="SAM" id="MobiDB-lite"/>
    </source>
</evidence>
<dbReference type="EMBL" id="JASCZI010030350">
    <property type="protein sequence ID" value="MED6121667.1"/>
    <property type="molecule type" value="Genomic_DNA"/>
</dbReference>
<reference evidence="2 3" key="1">
    <citation type="journal article" date="2023" name="Plants (Basel)">
        <title>Bridging the Gap: Combining Genomics and Transcriptomics Approaches to Understand Stylosanthes scabra, an Orphan Legume from the Brazilian Caatinga.</title>
        <authorList>
            <person name="Ferreira-Neto J.R.C."/>
            <person name="da Silva M.D."/>
            <person name="Binneck E."/>
            <person name="de Melo N.F."/>
            <person name="da Silva R.H."/>
            <person name="de Melo A.L.T.M."/>
            <person name="Pandolfi V."/>
            <person name="Bustamante F.O."/>
            <person name="Brasileiro-Vidal A.C."/>
            <person name="Benko-Iseppon A.M."/>
        </authorList>
    </citation>
    <scope>NUCLEOTIDE SEQUENCE [LARGE SCALE GENOMIC DNA]</scope>
    <source>
        <tissue evidence="2">Leaves</tissue>
    </source>
</reference>
<evidence type="ECO:0000313" key="2">
    <source>
        <dbReference type="EMBL" id="MED6121667.1"/>
    </source>
</evidence>
<dbReference type="Proteomes" id="UP001341840">
    <property type="component" value="Unassembled WGS sequence"/>
</dbReference>
<sequence length="210" mass="24508">MGSGVIHYKYNKLEKFEDYDLKADPELGIFKTRHYNLMMNLSFILSIALDLTLIIRTRGLSSTQRVLLSSSTKEDSSFCRRLASKTLRSPKSWELIPQSKGWMCKKDEEEEEIGGMKPSIEKERVSKEEEEEEDLEREEDPEEEVPASTSSPVDIDATEDYLQFIECRIRPRIHQTVSLIVITLRVMIFLEFGNRHHRVRVFRVPRLVSI</sequence>
<feature type="compositionally biased region" description="Acidic residues" evidence="1">
    <location>
        <begin position="128"/>
        <end position="145"/>
    </location>
</feature>
<comment type="caution">
    <text evidence="2">The sequence shown here is derived from an EMBL/GenBank/DDBJ whole genome shotgun (WGS) entry which is preliminary data.</text>
</comment>
<protein>
    <submittedName>
        <fullName evidence="2">Uncharacterized protein</fullName>
    </submittedName>
</protein>
<proteinExistence type="predicted"/>
<name>A0ABU6RCE3_9FABA</name>
<organism evidence="2 3">
    <name type="scientific">Stylosanthes scabra</name>
    <dbReference type="NCBI Taxonomy" id="79078"/>
    <lineage>
        <taxon>Eukaryota</taxon>
        <taxon>Viridiplantae</taxon>
        <taxon>Streptophyta</taxon>
        <taxon>Embryophyta</taxon>
        <taxon>Tracheophyta</taxon>
        <taxon>Spermatophyta</taxon>
        <taxon>Magnoliopsida</taxon>
        <taxon>eudicotyledons</taxon>
        <taxon>Gunneridae</taxon>
        <taxon>Pentapetalae</taxon>
        <taxon>rosids</taxon>
        <taxon>fabids</taxon>
        <taxon>Fabales</taxon>
        <taxon>Fabaceae</taxon>
        <taxon>Papilionoideae</taxon>
        <taxon>50 kb inversion clade</taxon>
        <taxon>dalbergioids sensu lato</taxon>
        <taxon>Dalbergieae</taxon>
        <taxon>Pterocarpus clade</taxon>
        <taxon>Stylosanthes</taxon>
    </lineage>
</organism>
<feature type="region of interest" description="Disordered" evidence="1">
    <location>
        <begin position="108"/>
        <end position="152"/>
    </location>
</feature>
<evidence type="ECO:0000313" key="3">
    <source>
        <dbReference type="Proteomes" id="UP001341840"/>
    </source>
</evidence>